<gene>
    <name evidence="2" type="ORF">EV420DRAFT_1550586</name>
</gene>
<dbReference type="EMBL" id="JAUEPS010000022">
    <property type="protein sequence ID" value="KAK0457383.1"/>
    <property type="molecule type" value="Genomic_DNA"/>
</dbReference>
<dbReference type="GO" id="GO:0005975">
    <property type="term" value="P:carbohydrate metabolic process"/>
    <property type="evidence" value="ECO:0007669"/>
    <property type="project" value="InterPro"/>
</dbReference>
<dbReference type="InterPro" id="IPR005198">
    <property type="entry name" value="Glyco_hydro_76"/>
</dbReference>
<dbReference type="AlphaFoldDB" id="A0AA39N4Q4"/>
<proteinExistence type="predicted"/>
<feature type="chain" id="PRO_5041264734" evidence="1">
    <location>
        <begin position="18"/>
        <end position="398"/>
    </location>
</feature>
<dbReference type="Pfam" id="PF03663">
    <property type="entry name" value="Glyco_hydro_76"/>
    <property type="match status" value="1"/>
</dbReference>
<organism evidence="2 3">
    <name type="scientific">Armillaria tabescens</name>
    <name type="common">Ringless honey mushroom</name>
    <name type="synonym">Agaricus tabescens</name>
    <dbReference type="NCBI Taxonomy" id="1929756"/>
    <lineage>
        <taxon>Eukaryota</taxon>
        <taxon>Fungi</taxon>
        <taxon>Dikarya</taxon>
        <taxon>Basidiomycota</taxon>
        <taxon>Agaricomycotina</taxon>
        <taxon>Agaricomycetes</taxon>
        <taxon>Agaricomycetidae</taxon>
        <taxon>Agaricales</taxon>
        <taxon>Marasmiineae</taxon>
        <taxon>Physalacriaceae</taxon>
        <taxon>Desarmillaria</taxon>
    </lineage>
</organism>
<evidence type="ECO:0000313" key="3">
    <source>
        <dbReference type="Proteomes" id="UP001175211"/>
    </source>
</evidence>
<keyword evidence="1" id="KW-0732">Signal</keyword>
<comment type="caution">
    <text evidence="2">The sequence shown here is derived from an EMBL/GenBank/DDBJ whole genome shotgun (WGS) entry which is preliminary data.</text>
</comment>
<dbReference type="Gene3D" id="1.50.10.20">
    <property type="match status" value="1"/>
</dbReference>
<dbReference type="RefSeq" id="XP_060329698.1">
    <property type="nucleotide sequence ID" value="XM_060473450.1"/>
</dbReference>
<feature type="signal peptide" evidence="1">
    <location>
        <begin position="1"/>
        <end position="17"/>
    </location>
</feature>
<dbReference type="InterPro" id="IPR053169">
    <property type="entry name" value="MUG_Protein"/>
</dbReference>
<dbReference type="SUPFAM" id="SSF48208">
    <property type="entry name" value="Six-hairpin glycosidases"/>
    <property type="match status" value="1"/>
</dbReference>
<evidence type="ECO:0000313" key="2">
    <source>
        <dbReference type="EMBL" id="KAK0457383.1"/>
    </source>
</evidence>
<evidence type="ECO:0000256" key="1">
    <source>
        <dbReference type="SAM" id="SignalP"/>
    </source>
</evidence>
<accession>A0AA39N4Q4</accession>
<dbReference type="GeneID" id="85356998"/>
<keyword evidence="3" id="KW-1185">Reference proteome</keyword>
<dbReference type="Proteomes" id="UP001175211">
    <property type="component" value="Unassembled WGS sequence"/>
</dbReference>
<dbReference type="PANTHER" id="PTHR47791:SF3">
    <property type="entry name" value="MEIOTICALLY UP-REGULATED GENE 191 PROTEIN"/>
    <property type="match status" value="1"/>
</dbReference>
<reference evidence="2" key="1">
    <citation type="submission" date="2023-06" db="EMBL/GenBank/DDBJ databases">
        <authorList>
            <consortium name="Lawrence Berkeley National Laboratory"/>
            <person name="Ahrendt S."/>
            <person name="Sahu N."/>
            <person name="Indic B."/>
            <person name="Wong-Bajracharya J."/>
            <person name="Merenyi Z."/>
            <person name="Ke H.-M."/>
            <person name="Monk M."/>
            <person name="Kocsube S."/>
            <person name="Drula E."/>
            <person name="Lipzen A."/>
            <person name="Balint B."/>
            <person name="Henrissat B."/>
            <person name="Andreopoulos B."/>
            <person name="Martin F.M."/>
            <person name="Harder C.B."/>
            <person name="Rigling D."/>
            <person name="Ford K.L."/>
            <person name="Foster G.D."/>
            <person name="Pangilinan J."/>
            <person name="Papanicolaou A."/>
            <person name="Barry K."/>
            <person name="LaButti K."/>
            <person name="Viragh M."/>
            <person name="Koriabine M."/>
            <person name="Yan M."/>
            <person name="Riley R."/>
            <person name="Champramary S."/>
            <person name="Plett K.L."/>
            <person name="Tsai I.J."/>
            <person name="Slot J."/>
            <person name="Sipos G."/>
            <person name="Plett J."/>
            <person name="Nagy L.G."/>
            <person name="Grigoriev I.V."/>
        </authorList>
    </citation>
    <scope>NUCLEOTIDE SEQUENCE</scope>
    <source>
        <strain evidence="2">CCBAS 213</strain>
    </source>
</reference>
<dbReference type="InterPro" id="IPR008928">
    <property type="entry name" value="6-hairpin_glycosidase_sf"/>
</dbReference>
<dbReference type="PANTHER" id="PTHR47791">
    <property type="entry name" value="MEIOTICALLY UP-REGULATED GENE 191 PROTEIN"/>
    <property type="match status" value="1"/>
</dbReference>
<protein>
    <submittedName>
        <fullName evidence="2">Endo-1,6-alpha-mannosidase</fullName>
    </submittedName>
</protein>
<name>A0AA39N4Q4_ARMTA</name>
<sequence>MLQNILYLSAALAMVQAQDLGVPLSWKNFSNSRPYEERVSIGQAAIDTILPQLNSATGEFSGSSGVPGIGYWQSGNVFSVMAIQDWLAKTTTNKALVEDNLELVWGLWDNYDQYGYNDDAMWWAQAAIYAYRSYGNDTLLQHAIDTWTHVSNYVLTADQASAGTSPYKSVSLEATCEGKSMAGGAFWRPVEDDPGMNSITTGLYVTLSAFLADITGDSKYTNAAIQSAKWMQALQINENGILLDSLNAHDCSRSAANWLFTYNSGKFIEGLSVLANITNDETWSNLLVNTVASAVKSSAWEGSDGIITEGASPSSNNDGVGFKAIFIRGLLEAWNRNPLYDDLRILIHSYVDVQYNALLTQVANGGSYSSDWHGAAQNFTTWGQMAALDPLTVAIATN</sequence>